<dbReference type="InterPro" id="IPR013785">
    <property type="entry name" value="Aldolase_TIM"/>
</dbReference>
<protein>
    <submittedName>
        <fullName evidence="4">NADH:flavin oxidoreductase</fullName>
    </submittedName>
</protein>
<dbReference type="AlphaFoldDB" id="A0A3A4PD42"/>
<dbReference type="SUPFAM" id="SSF51395">
    <property type="entry name" value="FMN-linked oxidoreductases"/>
    <property type="match status" value="1"/>
</dbReference>
<dbReference type="Gene3D" id="3.20.20.70">
    <property type="entry name" value="Aldolase class I"/>
    <property type="match status" value="1"/>
</dbReference>
<dbReference type="PANTHER" id="PTHR43656:SF2">
    <property type="entry name" value="BINDING OXIDOREDUCTASE, PUTATIVE (AFU_ORTHOLOGUE AFUA_2G08260)-RELATED"/>
    <property type="match status" value="1"/>
</dbReference>
<dbReference type="GO" id="GO:0016491">
    <property type="term" value="F:oxidoreductase activity"/>
    <property type="evidence" value="ECO:0007669"/>
    <property type="project" value="UniProtKB-KW"/>
</dbReference>
<dbReference type="InterPro" id="IPR001155">
    <property type="entry name" value="OxRdtase_FMN_N"/>
</dbReference>
<evidence type="ECO:0000313" key="4">
    <source>
        <dbReference type="EMBL" id="RJP25901.1"/>
    </source>
</evidence>
<reference evidence="4 5" key="1">
    <citation type="journal article" date="2017" name="ISME J.">
        <title>Energy and carbon metabolisms in a deep terrestrial subsurface fluid microbial community.</title>
        <authorList>
            <person name="Momper L."/>
            <person name="Jungbluth S.P."/>
            <person name="Lee M.D."/>
            <person name="Amend J.P."/>
        </authorList>
    </citation>
    <scope>NUCLEOTIDE SEQUENCE [LARGE SCALE GENOMIC DNA]</scope>
    <source>
        <strain evidence="4">SURF_5</strain>
    </source>
</reference>
<comment type="caution">
    <text evidence="4">The sequence shown here is derived from an EMBL/GenBank/DDBJ whole genome shotgun (WGS) entry which is preliminary data.</text>
</comment>
<organism evidence="4 5">
    <name type="scientific">Abyssobacteria bacterium (strain SURF_5)</name>
    <dbReference type="NCBI Taxonomy" id="2093360"/>
    <lineage>
        <taxon>Bacteria</taxon>
        <taxon>Pseudomonadati</taxon>
        <taxon>Candidatus Hydrogenedentota</taxon>
        <taxon>Candidatus Abyssobacteria</taxon>
    </lineage>
</organism>
<dbReference type="GO" id="GO:0010181">
    <property type="term" value="F:FMN binding"/>
    <property type="evidence" value="ECO:0007669"/>
    <property type="project" value="InterPro"/>
</dbReference>
<evidence type="ECO:0000256" key="1">
    <source>
        <dbReference type="ARBA" id="ARBA00022630"/>
    </source>
</evidence>
<feature type="domain" description="NADH:flavin oxidoreductase/NADH oxidase N-terminal" evidence="3">
    <location>
        <begin position="53"/>
        <end position="377"/>
    </location>
</feature>
<dbReference type="EMBL" id="QZKU01000017">
    <property type="protein sequence ID" value="RJP25901.1"/>
    <property type="molecule type" value="Genomic_DNA"/>
</dbReference>
<keyword evidence="1" id="KW-0285">Flavoprotein</keyword>
<evidence type="ECO:0000259" key="3">
    <source>
        <dbReference type="Pfam" id="PF00724"/>
    </source>
</evidence>
<accession>A0A3A4PD42</accession>
<evidence type="ECO:0000313" key="5">
    <source>
        <dbReference type="Proteomes" id="UP000265882"/>
    </source>
</evidence>
<evidence type="ECO:0000256" key="2">
    <source>
        <dbReference type="ARBA" id="ARBA00023002"/>
    </source>
</evidence>
<dbReference type="PANTHER" id="PTHR43656">
    <property type="entry name" value="BINDING OXIDOREDUCTASE, PUTATIVE (AFU_ORTHOLOGUE AFUA_2G08260)-RELATED"/>
    <property type="match status" value="1"/>
</dbReference>
<gene>
    <name evidence="4" type="ORF">C4520_01740</name>
</gene>
<dbReference type="InterPro" id="IPR051799">
    <property type="entry name" value="NADH_flavin_oxidoreductase"/>
</dbReference>
<sequence length="410" mass="44085">MWIGRIFGRHGKQVPAESAPYLASRDACEESGGGFPLRILLRRRYLSAVPFEQLFQPLKLKSVIFPNRIVFPPVQTNLASGSGEATERLIRFHKRIAENRVGLSIVGATGISPQSRLGTHSLCLFEDRHIAPARRLFREILDAGSIPAVQLNHGGRVLDLELAHGDIVGPSAIPSPATGVVPRELAVGEIEDIIGQFIHSAEAAKTAGAALVEFHAAHSFLLNQFLSPASNKRRDEYGGSTKKRGRIVCNILEGARRRVGKDFVLGLRMSMEEYVEGGLSLQESLELIHLFIESGLDIIHVSGGGIDTGPRMLQEAAQGNLLKLAGKVKEKVAIPVIGVGGILHLRDAEAAIEEGLADMVALGRALIADPALVTKTLEGNVETVTECTGCLLCFMRGEEPGIQCSVNSAI</sequence>
<keyword evidence="2" id="KW-0560">Oxidoreductase</keyword>
<dbReference type="Pfam" id="PF00724">
    <property type="entry name" value="Oxidored_FMN"/>
    <property type="match status" value="1"/>
</dbReference>
<dbReference type="CDD" id="cd02803">
    <property type="entry name" value="OYE_like_FMN_family"/>
    <property type="match status" value="1"/>
</dbReference>
<name>A0A3A4PD42_ABYX5</name>
<dbReference type="Proteomes" id="UP000265882">
    <property type="component" value="Unassembled WGS sequence"/>
</dbReference>
<proteinExistence type="predicted"/>